<dbReference type="EMBL" id="JAMZIH010000023">
    <property type="protein sequence ID" value="KAJ1680202.1"/>
    <property type="molecule type" value="Genomic_DNA"/>
</dbReference>
<keyword evidence="2" id="KW-1185">Reference proteome</keyword>
<evidence type="ECO:0000313" key="2">
    <source>
        <dbReference type="Proteomes" id="UP001145114"/>
    </source>
</evidence>
<accession>A0ACC1HY77</accession>
<gene>
    <name evidence="1" type="primary">RCY1</name>
    <name evidence="1" type="ORF">EV182_000491</name>
</gene>
<proteinExistence type="predicted"/>
<sequence>MDGKRHRPGPSKYGEPASIRIQHVSKDPRLPPVLRLPPAIFESLIMLLPVESCLQLISSCKRLHQLFGPGGKHEARLWQKMFTRIGWRERSERHAGKPGDLCWSVPPSMAHLLERELGIEDEVTLARMMTANPRGVFMSVYGALLPDYRGFRSLERRILPVFLARADSARPGTQAFRTAAEVALRLDQLLWFARGHLVANSARINRRLGLVVHKFEAHYMGIFERAFGLGDTETMRMIANILKHLRQGRCCIQYLTGVHPLVNVRGYTDECNEYHSIVTAGSAVRDAASFGSFFTCLTAVLKSHSTIVSACLPSPELALYGMCALVDALFLPGGLAHASFNALFASLRQLSRPSEAADGGGHMSRASASSRDSVVTARRGFAVDSDHVFLDTVTHVVKACLVEIERWAEMQPTPVPRALARRNLFSMFQDVIVEYSRAEIKILERLYAREIERWQSKLHYIEELFTELPTHGEEYPAKAQHRQGHRHHASNRMLNFQQRVLDVENYKYSVLDVFKKQLGITQDLRQVETQLSMADSAQGGSPAIQPEGSLTGLDNAVTSLKSLGDILMKCPISIDLCHNVIIKNHDAVKRLAVFTSAPPHMRLGMEARQAIEEVFLILLRSIGQQHVRPAFEQILPKLQELENKVGNPMSEWHGTASQSRDRTPADEATALARIETERELQAKCTSAQLRFFEMVHIADLVVQMIEIYFKKDMTDFVSETDFLNSCIQEMRALERMVDDSVAAGMDIIIEVIIRQIQHILQEGQSASDYNPSDDASLQLKPTLTCVHAVQLLTESTEIAQSMTTNKQVREVFLGEIGLRLFNTLIAHIKRFQISEPGGFQLIADLNLFNDWAMRHLEDPDNLAYFAALKDLANCFILAPKDLRPFLRDQYTRRKFDSIMRLEEVYDIVACRADYRHIRTMVEGHCEFM</sequence>
<protein>
    <submittedName>
        <fullName evidence="1">F-box protein: endocytic membrane traffic, recycling ReCYcling 1</fullName>
    </submittedName>
</protein>
<reference evidence="1" key="1">
    <citation type="submission" date="2022-06" db="EMBL/GenBank/DDBJ databases">
        <title>Phylogenomic reconstructions and comparative analyses of Kickxellomycotina fungi.</title>
        <authorList>
            <person name="Reynolds N.K."/>
            <person name="Stajich J.E."/>
            <person name="Barry K."/>
            <person name="Grigoriev I.V."/>
            <person name="Crous P."/>
            <person name="Smith M.E."/>
        </authorList>
    </citation>
    <scope>NUCLEOTIDE SEQUENCE</scope>
    <source>
        <strain evidence="1">RSA 2271</strain>
    </source>
</reference>
<evidence type="ECO:0000313" key="1">
    <source>
        <dbReference type="EMBL" id="KAJ1680202.1"/>
    </source>
</evidence>
<comment type="caution">
    <text evidence="1">The sequence shown here is derived from an EMBL/GenBank/DDBJ whole genome shotgun (WGS) entry which is preliminary data.</text>
</comment>
<name>A0ACC1HY77_9FUNG</name>
<organism evidence="1 2">
    <name type="scientific">Spiromyces aspiralis</name>
    <dbReference type="NCBI Taxonomy" id="68401"/>
    <lineage>
        <taxon>Eukaryota</taxon>
        <taxon>Fungi</taxon>
        <taxon>Fungi incertae sedis</taxon>
        <taxon>Zoopagomycota</taxon>
        <taxon>Kickxellomycotina</taxon>
        <taxon>Kickxellomycetes</taxon>
        <taxon>Kickxellales</taxon>
        <taxon>Kickxellaceae</taxon>
        <taxon>Spiromyces</taxon>
    </lineage>
</organism>
<dbReference type="Proteomes" id="UP001145114">
    <property type="component" value="Unassembled WGS sequence"/>
</dbReference>